<dbReference type="PANTHER" id="PTHR47508">
    <property type="entry name" value="SAM DOMAIN-CONTAINING PROTEIN-RELATED"/>
    <property type="match status" value="1"/>
</dbReference>
<accession>A0A821IIE2</accession>
<dbReference type="AlphaFoldDB" id="A0A821IIE2"/>
<protein>
    <recommendedName>
        <fullName evidence="1">TIR domain-containing protein</fullName>
    </recommendedName>
</protein>
<dbReference type="EMBL" id="CAJOBG010100806">
    <property type="protein sequence ID" value="CAF4702239.1"/>
    <property type="molecule type" value="Genomic_DNA"/>
</dbReference>
<sequence>MISYQWDRQTDIIALYKRLTELGYRCWLDIFQMGGGDSLFEKIDAG</sequence>
<name>A0A821IIE2_9BILA</name>
<comment type="caution">
    <text evidence="2">The sequence shown here is derived from an EMBL/GenBank/DDBJ whole genome shotgun (WGS) entry which is preliminary data.</text>
</comment>
<organism evidence="2 3">
    <name type="scientific">Rotaria magnacalcarata</name>
    <dbReference type="NCBI Taxonomy" id="392030"/>
    <lineage>
        <taxon>Eukaryota</taxon>
        <taxon>Metazoa</taxon>
        <taxon>Spiralia</taxon>
        <taxon>Gnathifera</taxon>
        <taxon>Rotifera</taxon>
        <taxon>Eurotatoria</taxon>
        <taxon>Bdelloidea</taxon>
        <taxon>Philodinida</taxon>
        <taxon>Philodinidae</taxon>
        <taxon>Rotaria</taxon>
    </lineage>
</organism>
<reference evidence="2" key="1">
    <citation type="submission" date="2021-02" db="EMBL/GenBank/DDBJ databases">
        <authorList>
            <person name="Nowell W R."/>
        </authorList>
    </citation>
    <scope>NUCLEOTIDE SEQUENCE</scope>
</reference>
<dbReference type="PANTHER" id="PTHR47508:SF1">
    <property type="entry name" value="NON-SPECIFIC SERINE_THREONINE PROTEIN KINASE"/>
    <property type="match status" value="1"/>
</dbReference>
<dbReference type="Proteomes" id="UP000663866">
    <property type="component" value="Unassembled WGS sequence"/>
</dbReference>
<dbReference type="InterPro" id="IPR035897">
    <property type="entry name" value="Toll_tir_struct_dom_sf"/>
</dbReference>
<evidence type="ECO:0000313" key="2">
    <source>
        <dbReference type="EMBL" id="CAF4702239.1"/>
    </source>
</evidence>
<keyword evidence="3" id="KW-1185">Reference proteome</keyword>
<feature type="non-terminal residue" evidence="2">
    <location>
        <position position="46"/>
    </location>
</feature>
<dbReference type="Pfam" id="PF13676">
    <property type="entry name" value="TIR_2"/>
    <property type="match status" value="1"/>
</dbReference>
<gene>
    <name evidence="2" type="ORF">OVN521_LOCUS48444</name>
</gene>
<proteinExistence type="predicted"/>
<evidence type="ECO:0000259" key="1">
    <source>
        <dbReference type="Pfam" id="PF13676"/>
    </source>
</evidence>
<feature type="domain" description="TIR" evidence="1">
    <location>
        <begin position="1"/>
        <end position="45"/>
    </location>
</feature>
<evidence type="ECO:0000313" key="3">
    <source>
        <dbReference type="Proteomes" id="UP000663866"/>
    </source>
</evidence>
<dbReference type="GO" id="GO:0007165">
    <property type="term" value="P:signal transduction"/>
    <property type="evidence" value="ECO:0007669"/>
    <property type="project" value="InterPro"/>
</dbReference>
<dbReference type="InterPro" id="IPR000157">
    <property type="entry name" value="TIR_dom"/>
</dbReference>
<dbReference type="Gene3D" id="3.40.50.10140">
    <property type="entry name" value="Toll/interleukin-1 receptor homology (TIR) domain"/>
    <property type="match status" value="1"/>
</dbReference>